<evidence type="ECO:0000256" key="1">
    <source>
        <dbReference type="SAM" id="MobiDB-lite"/>
    </source>
</evidence>
<gene>
    <name evidence="2" type="ORF">HNAJ_LOCUS4609</name>
</gene>
<organism evidence="4">
    <name type="scientific">Rodentolepis nana</name>
    <name type="common">Dwarf tapeworm</name>
    <name type="synonym">Hymenolepis nana</name>
    <dbReference type="NCBI Taxonomy" id="102285"/>
    <lineage>
        <taxon>Eukaryota</taxon>
        <taxon>Metazoa</taxon>
        <taxon>Spiralia</taxon>
        <taxon>Lophotrochozoa</taxon>
        <taxon>Platyhelminthes</taxon>
        <taxon>Cestoda</taxon>
        <taxon>Eucestoda</taxon>
        <taxon>Cyclophyllidea</taxon>
        <taxon>Hymenolepididae</taxon>
        <taxon>Rodentolepis</taxon>
    </lineage>
</organism>
<keyword evidence="3" id="KW-1185">Reference proteome</keyword>
<proteinExistence type="predicted"/>
<evidence type="ECO:0000313" key="4">
    <source>
        <dbReference type="WBParaSite" id="HNAJ_0000460901-mRNA-1"/>
    </source>
</evidence>
<feature type="region of interest" description="Disordered" evidence="1">
    <location>
        <begin position="123"/>
        <end position="163"/>
    </location>
</feature>
<accession>A0A0R3TC20</accession>
<dbReference type="AlphaFoldDB" id="A0A0R3TC20"/>
<protein>
    <submittedName>
        <fullName evidence="4">DUF1682 domain-containing protein</fullName>
    </submittedName>
</protein>
<dbReference type="WBParaSite" id="HNAJ_0000460901-mRNA-1">
    <property type="protein sequence ID" value="HNAJ_0000460901-mRNA-1"/>
    <property type="gene ID" value="HNAJ_0000460901"/>
</dbReference>
<dbReference type="Proteomes" id="UP000278807">
    <property type="component" value="Unassembled WGS sequence"/>
</dbReference>
<evidence type="ECO:0000313" key="3">
    <source>
        <dbReference type="Proteomes" id="UP000278807"/>
    </source>
</evidence>
<name>A0A0R3TC20_RODNA</name>
<reference evidence="4" key="1">
    <citation type="submission" date="2017-02" db="UniProtKB">
        <authorList>
            <consortium name="WormBaseParasite"/>
        </authorList>
    </citation>
    <scope>IDENTIFICATION</scope>
</reference>
<evidence type="ECO:0000313" key="2">
    <source>
        <dbReference type="EMBL" id="VDO00469.1"/>
    </source>
</evidence>
<sequence>MPQHHCGSMHMAMVNALAYHCCCQNNQKLARKAGWPVPTLVDESVTVANPCGRPREPSDGSFVLLADRDQAHLPNVSTCGSSPSKQDFRRNDQIVLTDDILNAGGGNREKVAEAQKQARVISGKEFAERKAREKAAREKQLEAEAKRKANAQQKAQKVERRRH</sequence>
<feature type="compositionally biased region" description="Basic and acidic residues" evidence="1">
    <location>
        <begin position="125"/>
        <end position="147"/>
    </location>
</feature>
<dbReference type="EMBL" id="UZAE01003369">
    <property type="protein sequence ID" value="VDO00469.1"/>
    <property type="molecule type" value="Genomic_DNA"/>
</dbReference>
<reference evidence="2 3" key="2">
    <citation type="submission" date="2018-11" db="EMBL/GenBank/DDBJ databases">
        <authorList>
            <consortium name="Pathogen Informatics"/>
        </authorList>
    </citation>
    <scope>NUCLEOTIDE SEQUENCE [LARGE SCALE GENOMIC DNA]</scope>
</reference>